<dbReference type="Pfam" id="PF02470">
    <property type="entry name" value="MlaD"/>
    <property type="match status" value="1"/>
</dbReference>
<name>A0A4R8LYR1_9BURK</name>
<dbReference type="OrthoDB" id="5294672at2"/>
<evidence type="ECO:0000256" key="2">
    <source>
        <dbReference type="SAM" id="Phobius"/>
    </source>
</evidence>
<organism evidence="4 5">
    <name type="scientific">Paraburkholderia rhizosphaerae</name>
    <dbReference type="NCBI Taxonomy" id="480658"/>
    <lineage>
        <taxon>Bacteria</taxon>
        <taxon>Pseudomonadati</taxon>
        <taxon>Pseudomonadota</taxon>
        <taxon>Betaproteobacteria</taxon>
        <taxon>Burkholderiales</taxon>
        <taxon>Burkholderiaceae</taxon>
        <taxon>Paraburkholderia</taxon>
    </lineage>
</organism>
<dbReference type="InterPro" id="IPR003399">
    <property type="entry name" value="Mce/MlaD"/>
</dbReference>
<dbReference type="EMBL" id="SORE01000003">
    <property type="protein sequence ID" value="TDY53537.1"/>
    <property type="molecule type" value="Genomic_DNA"/>
</dbReference>
<sequence length="338" mass="35776">MENKSHAFWAGLFTVALALAIAAAVFLFNVDRSERVPYDLIARTNVTGLYPDAAVRFRGLDVGKVQSLKFDPNHSGQIIIRIVVDHRAPITHSTFGTLALQGVTGIAFVQLDDTGKNQEPLPSSPKAVAQLPLHPGLFDQLQKRGDMLLRELERVASDVDDLLSPENRKQMIATVASLQQAADGVTSLTQQMAPAAGKLPHTVDQLNATLASTNQLVSSLNRANGPLETNLNKVGTAAQQAGDALTAMNTSLQEMSARVGYDTLPKVNSLADDVRTAVRSVDRAATTFSDSPRSILFGAPRQAPGPGEPGFSWPDASAAERPAGIAGAAATPGTVTQK</sequence>
<dbReference type="Gene3D" id="1.10.287.950">
    <property type="entry name" value="Methyl-accepting chemotaxis protein"/>
    <property type="match status" value="1"/>
</dbReference>
<dbReference type="PANTHER" id="PTHR36698:SF3">
    <property type="entry name" value="ABC-TYPE TRANSPORT AUXILIARY LIPOPROTEIN COMPONENT DOMAIN-CONTAINING PROTEIN"/>
    <property type="match status" value="1"/>
</dbReference>
<gene>
    <name evidence="4" type="ORF">BX592_103350</name>
</gene>
<feature type="domain" description="Mce/MlaD" evidence="3">
    <location>
        <begin position="41"/>
        <end position="112"/>
    </location>
</feature>
<keyword evidence="2" id="KW-0812">Transmembrane</keyword>
<comment type="caution">
    <text evidence="4">The sequence shown here is derived from an EMBL/GenBank/DDBJ whole genome shotgun (WGS) entry which is preliminary data.</text>
</comment>
<reference evidence="4 5" key="1">
    <citation type="submission" date="2019-03" db="EMBL/GenBank/DDBJ databases">
        <title>Genomic Encyclopedia of Type Strains, Phase III (KMG-III): the genomes of soil and plant-associated and newly described type strains.</title>
        <authorList>
            <person name="Whitman W."/>
        </authorList>
    </citation>
    <scope>NUCLEOTIDE SEQUENCE [LARGE SCALE GENOMIC DNA]</scope>
    <source>
        <strain evidence="4 5">LMG 29544</strain>
    </source>
</reference>
<feature type="transmembrane region" description="Helical" evidence="2">
    <location>
        <begin position="6"/>
        <end position="28"/>
    </location>
</feature>
<dbReference type="PANTHER" id="PTHR36698">
    <property type="entry name" value="BLL5892 PROTEIN"/>
    <property type="match status" value="1"/>
</dbReference>
<keyword evidence="2" id="KW-1133">Transmembrane helix</keyword>
<evidence type="ECO:0000313" key="4">
    <source>
        <dbReference type="EMBL" id="TDY53537.1"/>
    </source>
</evidence>
<dbReference type="AlphaFoldDB" id="A0A4R8LYR1"/>
<keyword evidence="5" id="KW-1185">Reference proteome</keyword>
<evidence type="ECO:0000256" key="1">
    <source>
        <dbReference type="SAM" id="MobiDB-lite"/>
    </source>
</evidence>
<feature type="compositionally biased region" description="Low complexity" evidence="1">
    <location>
        <begin position="316"/>
        <end position="330"/>
    </location>
</feature>
<evidence type="ECO:0000313" key="5">
    <source>
        <dbReference type="Proteomes" id="UP000295509"/>
    </source>
</evidence>
<dbReference type="RefSeq" id="WP_134190696.1">
    <property type="nucleotide sequence ID" value="NZ_JBHLUW010000013.1"/>
</dbReference>
<proteinExistence type="predicted"/>
<keyword evidence="2" id="KW-0472">Membrane</keyword>
<dbReference type="Proteomes" id="UP000295509">
    <property type="component" value="Unassembled WGS sequence"/>
</dbReference>
<feature type="region of interest" description="Disordered" evidence="1">
    <location>
        <begin position="292"/>
        <end position="338"/>
    </location>
</feature>
<protein>
    <submittedName>
        <fullName evidence="4">Phospholipid/cholesterol/gamma-HCH transport system substrate-binding protein</fullName>
    </submittedName>
</protein>
<evidence type="ECO:0000259" key="3">
    <source>
        <dbReference type="Pfam" id="PF02470"/>
    </source>
</evidence>
<accession>A0A4R8LYR1</accession>